<dbReference type="PANTHER" id="PTHR36179:SF2">
    <property type="entry name" value="LUD DOMAIN-CONTAINING PROTEIN"/>
    <property type="match status" value="1"/>
</dbReference>
<dbReference type="KEGG" id="gem:GM21_3856"/>
<evidence type="ECO:0000313" key="2">
    <source>
        <dbReference type="EMBL" id="ACT19873.1"/>
    </source>
</evidence>
<dbReference type="OrthoDB" id="9809147at2"/>
<dbReference type="PANTHER" id="PTHR36179">
    <property type="entry name" value="LUD_DOM DOMAIN-CONTAINING PROTEIN"/>
    <property type="match status" value="1"/>
</dbReference>
<dbReference type="EMBL" id="CP001661">
    <property type="protein sequence ID" value="ACT19873.1"/>
    <property type="molecule type" value="Genomic_DNA"/>
</dbReference>
<sequence>MSNTEELNDWSYALKCKKAVENLKKNGFEALYCHDSQEVFHYILNEAEAARSVGFGGSLSVADLKLADKLKGMGKEILNHAAPDLAPEERLAVTKKQLTCDLFLTGSNAVTLSGMLVNVDGNGNRAAAMFYGPGKVIVVVGRNKLVDGGVEEAMQRIKIFAAPANAKRLNLSTPCATTGFCSDCNSPQRICRVTTIIEKKPRNTDIRVLVVNEDMGL</sequence>
<dbReference type="HOGENOM" id="CLU_107893_1_0_7"/>
<dbReference type="InterPro" id="IPR037171">
    <property type="entry name" value="NagB/RpiA_transferase-like"/>
</dbReference>
<dbReference type="AlphaFoldDB" id="C6E7L3"/>
<dbReference type="InterPro" id="IPR003741">
    <property type="entry name" value="LUD_dom"/>
</dbReference>
<dbReference type="eggNOG" id="COG1139">
    <property type="taxonomic scope" value="Bacteria"/>
</dbReference>
<protein>
    <recommendedName>
        <fullName evidence="1">LUD domain-containing protein</fullName>
    </recommendedName>
</protein>
<name>C6E7L3_GEOSM</name>
<proteinExistence type="predicted"/>
<dbReference type="STRING" id="443144.GM21_3856"/>
<dbReference type="PIRSF" id="PIRSF020269">
    <property type="entry name" value="DUF1121"/>
    <property type="match status" value="1"/>
</dbReference>
<organism evidence="2">
    <name type="scientific">Geobacter sp. (strain M21)</name>
    <dbReference type="NCBI Taxonomy" id="443144"/>
    <lineage>
        <taxon>Bacteria</taxon>
        <taxon>Pseudomonadati</taxon>
        <taxon>Thermodesulfobacteriota</taxon>
        <taxon>Desulfuromonadia</taxon>
        <taxon>Geobacterales</taxon>
        <taxon>Geobacteraceae</taxon>
        <taxon>Geobacter</taxon>
    </lineage>
</organism>
<dbReference type="Pfam" id="PF02589">
    <property type="entry name" value="LUD_dom"/>
    <property type="match status" value="1"/>
</dbReference>
<gene>
    <name evidence="2" type="ordered locus">GM21_3856</name>
</gene>
<feature type="domain" description="LUD" evidence="1">
    <location>
        <begin position="17"/>
        <end position="211"/>
    </location>
</feature>
<accession>C6E7L3</accession>
<evidence type="ECO:0000259" key="1">
    <source>
        <dbReference type="Pfam" id="PF02589"/>
    </source>
</evidence>
<reference evidence="2" key="1">
    <citation type="submission" date="2009-07" db="EMBL/GenBank/DDBJ databases">
        <title>Complete sequence of Geobacter sp. M21.</title>
        <authorList>
            <consortium name="US DOE Joint Genome Institute"/>
            <person name="Lucas S."/>
            <person name="Copeland A."/>
            <person name="Lapidus A."/>
            <person name="Glavina del Rio T."/>
            <person name="Dalin E."/>
            <person name="Tice H."/>
            <person name="Bruce D."/>
            <person name="Goodwin L."/>
            <person name="Pitluck S."/>
            <person name="Saunders E."/>
            <person name="Brettin T."/>
            <person name="Detter J.C."/>
            <person name="Han C."/>
            <person name="Larimer F."/>
            <person name="Land M."/>
            <person name="Hauser L."/>
            <person name="Kyrpides N."/>
            <person name="Ovchinnikova G."/>
            <person name="Lovley D."/>
        </authorList>
    </citation>
    <scope>NUCLEOTIDE SEQUENCE [LARGE SCALE GENOMIC DNA]</scope>
    <source>
        <strain evidence="2">M21</strain>
    </source>
</reference>
<dbReference type="InterPro" id="IPR009501">
    <property type="entry name" value="UCP020269"/>
</dbReference>
<dbReference type="SUPFAM" id="SSF100950">
    <property type="entry name" value="NagB/RpiA/CoA transferase-like"/>
    <property type="match status" value="1"/>
</dbReference>